<reference evidence="4" key="1">
    <citation type="journal article" date="2015" name="BMC Genomics">
        <title>Genomic and transcriptomic analysis of the endophytic fungus Pestalotiopsis fici reveals its lifestyle and high potential for synthesis of natural products.</title>
        <authorList>
            <person name="Wang X."/>
            <person name="Zhang X."/>
            <person name="Liu L."/>
            <person name="Xiang M."/>
            <person name="Wang W."/>
            <person name="Sun X."/>
            <person name="Che Y."/>
            <person name="Guo L."/>
            <person name="Liu G."/>
            <person name="Guo L."/>
            <person name="Wang C."/>
            <person name="Yin W.B."/>
            <person name="Stadler M."/>
            <person name="Zhang X."/>
            <person name="Liu X."/>
        </authorList>
    </citation>
    <scope>NUCLEOTIDE SEQUENCE [LARGE SCALE GENOMIC DNA]</scope>
    <source>
        <strain evidence="4">W106-1 / CGMCC3.15140</strain>
    </source>
</reference>
<keyword evidence="1" id="KW-0677">Repeat</keyword>
<dbReference type="InterPro" id="IPR036770">
    <property type="entry name" value="Ankyrin_rpt-contain_sf"/>
</dbReference>
<sequence length="447" mass="49861">MRFRAGLPIVRQLLDAGACLQGHEIVEAVRNDDQELAKFLLTLAVDVIARDPIGETLLDAAYRKKDFDLAQYYFDHGGQHSSKALLFAVNRALSARDYHGIEEFVTRRLTGPLDEWEAAGFVLSIYMNNSRLTDLFLSETFSASSALSLYCWHREPRKEGRLCRTGNEREYGPGVKLESIQSECHSVRCPNCCSPFTMAALLGLRDLLERMINQKYQPDASYLLKIIYKPGALDKKIQEILMKSFFDSTGTDQYVHRHMLMAAIANSTGRETIRRHVSNSGSLNFSIDGYRNESVGDLLAAGATVDWTSSRMQWTALRTALRSDSLQIAALLLENGVVVDGLSHSSIWTAREGHLKTVEFLLNHGLAIDALWDNTARFAPYSKYLNALEAAAGHGRIDTVAFLLARGAKIQGRGRVHFVRAVNFAIESCHQATADLLKDKGGWSQED</sequence>
<dbReference type="OrthoDB" id="539213at2759"/>
<dbReference type="RefSeq" id="XP_007839297.1">
    <property type="nucleotide sequence ID" value="XM_007841106.1"/>
</dbReference>
<dbReference type="Gene3D" id="1.25.40.20">
    <property type="entry name" value="Ankyrin repeat-containing domain"/>
    <property type="match status" value="2"/>
</dbReference>
<keyword evidence="4" id="KW-1185">Reference proteome</keyword>
<evidence type="ECO:0000313" key="3">
    <source>
        <dbReference type="EMBL" id="ETS75581.1"/>
    </source>
</evidence>
<evidence type="ECO:0000313" key="4">
    <source>
        <dbReference type="Proteomes" id="UP000030651"/>
    </source>
</evidence>
<dbReference type="InParanoid" id="W3WRY0"/>
<dbReference type="KEGG" id="pfy:PFICI_12525"/>
<proteinExistence type="predicted"/>
<name>W3WRY0_PESFW</name>
<accession>W3WRY0</accession>
<keyword evidence="2" id="KW-0040">ANK repeat</keyword>
<dbReference type="SMART" id="SM00248">
    <property type="entry name" value="ANK"/>
    <property type="match status" value="4"/>
</dbReference>
<evidence type="ECO:0000256" key="1">
    <source>
        <dbReference type="ARBA" id="ARBA00022737"/>
    </source>
</evidence>
<dbReference type="GeneID" id="19277538"/>
<protein>
    <submittedName>
        <fullName evidence="3">Uncharacterized protein</fullName>
    </submittedName>
</protein>
<dbReference type="InterPro" id="IPR002110">
    <property type="entry name" value="Ankyrin_rpt"/>
</dbReference>
<dbReference type="PANTHER" id="PTHR24198">
    <property type="entry name" value="ANKYRIN REPEAT AND PROTEIN KINASE DOMAIN-CONTAINING PROTEIN"/>
    <property type="match status" value="1"/>
</dbReference>
<dbReference type="SUPFAM" id="SSF48403">
    <property type="entry name" value="Ankyrin repeat"/>
    <property type="match status" value="1"/>
</dbReference>
<dbReference type="PANTHER" id="PTHR24198:SF165">
    <property type="entry name" value="ANKYRIN REPEAT-CONTAINING PROTEIN-RELATED"/>
    <property type="match status" value="1"/>
</dbReference>
<dbReference type="HOGENOM" id="CLU_612660_0_0_1"/>
<dbReference type="AlphaFoldDB" id="W3WRY0"/>
<gene>
    <name evidence="3" type="ORF">PFICI_12525</name>
</gene>
<dbReference type="Proteomes" id="UP000030651">
    <property type="component" value="Unassembled WGS sequence"/>
</dbReference>
<evidence type="ECO:0000256" key="2">
    <source>
        <dbReference type="ARBA" id="ARBA00023043"/>
    </source>
</evidence>
<organism evidence="3 4">
    <name type="scientific">Pestalotiopsis fici (strain W106-1 / CGMCC3.15140)</name>
    <dbReference type="NCBI Taxonomy" id="1229662"/>
    <lineage>
        <taxon>Eukaryota</taxon>
        <taxon>Fungi</taxon>
        <taxon>Dikarya</taxon>
        <taxon>Ascomycota</taxon>
        <taxon>Pezizomycotina</taxon>
        <taxon>Sordariomycetes</taxon>
        <taxon>Xylariomycetidae</taxon>
        <taxon>Amphisphaeriales</taxon>
        <taxon>Sporocadaceae</taxon>
        <taxon>Pestalotiopsis</taxon>
    </lineage>
</organism>
<dbReference type="EMBL" id="KI912118">
    <property type="protein sequence ID" value="ETS75581.1"/>
    <property type="molecule type" value="Genomic_DNA"/>
</dbReference>